<dbReference type="InterPro" id="IPR003599">
    <property type="entry name" value="Ig_sub"/>
</dbReference>
<organism evidence="6 7">
    <name type="scientific">Ranitomeya imitator</name>
    <name type="common">mimic poison frog</name>
    <dbReference type="NCBI Taxonomy" id="111125"/>
    <lineage>
        <taxon>Eukaryota</taxon>
        <taxon>Metazoa</taxon>
        <taxon>Chordata</taxon>
        <taxon>Craniata</taxon>
        <taxon>Vertebrata</taxon>
        <taxon>Euteleostomi</taxon>
        <taxon>Amphibia</taxon>
        <taxon>Batrachia</taxon>
        <taxon>Anura</taxon>
        <taxon>Neobatrachia</taxon>
        <taxon>Hyloidea</taxon>
        <taxon>Dendrobatidae</taxon>
        <taxon>Dendrobatinae</taxon>
        <taxon>Ranitomeya</taxon>
    </lineage>
</organism>
<evidence type="ECO:0000256" key="4">
    <source>
        <dbReference type="SAM" id="MobiDB-lite"/>
    </source>
</evidence>
<protein>
    <recommendedName>
        <fullName evidence="5">Immunoglobulin domain-containing protein</fullName>
    </recommendedName>
</protein>
<keyword evidence="7" id="KW-1185">Reference proteome</keyword>
<evidence type="ECO:0000256" key="3">
    <source>
        <dbReference type="ARBA" id="ARBA00023319"/>
    </source>
</evidence>
<dbReference type="EMBL" id="CAUEEQ010065697">
    <property type="protein sequence ID" value="CAJ0965206.1"/>
    <property type="molecule type" value="Genomic_DNA"/>
</dbReference>
<dbReference type="Pfam" id="PF07686">
    <property type="entry name" value="V-set"/>
    <property type="match status" value="1"/>
</dbReference>
<dbReference type="InterPro" id="IPR036179">
    <property type="entry name" value="Ig-like_dom_sf"/>
</dbReference>
<dbReference type="InterPro" id="IPR013783">
    <property type="entry name" value="Ig-like_fold"/>
</dbReference>
<comment type="caution">
    <text evidence="6">The sequence shown here is derived from an EMBL/GenBank/DDBJ whole genome shotgun (WGS) entry which is preliminary data.</text>
</comment>
<dbReference type="Proteomes" id="UP001176940">
    <property type="component" value="Unassembled WGS sequence"/>
</dbReference>
<keyword evidence="1" id="KW-0732">Signal</keyword>
<keyword evidence="2" id="KW-1015">Disulfide bond</keyword>
<feature type="domain" description="Immunoglobulin" evidence="5">
    <location>
        <begin position="113"/>
        <end position="218"/>
    </location>
</feature>
<evidence type="ECO:0000313" key="6">
    <source>
        <dbReference type="EMBL" id="CAJ0965206.1"/>
    </source>
</evidence>
<proteinExistence type="predicted"/>
<dbReference type="SUPFAM" id="SSF48726">
    <property type="entry name" value="Immunoglobulin"/>
    <property type="match status" value="1"/>
</dbReference>
<evidence type="ECO:0000313" key="7">
    <source>
        <dbReference type="Proteomes" id="UP001176940"/>
    </source>
</evidence>
<reference evidence="6" key="1">
    <citation type="submission" date="2023-07" db="EMBL/GenBank/DDBJ databases">
        <authorList>
            <person name="Stuckert A."/>
        </authorList>
    </citation>
    <scope>NUCLEOTIDE SEQUENCE</scope>
</reference>
<dbReference type="InterPro" id="IPR013106">
    <property type="entry name" value="Ig_V-set"/>
</dbReference>
<dbReference type="SMART" id="SM00409">
    <property type="entry name" value="IG"/>
    <property type="match status" value="1"/>
</dbReference>
<feature type="region of interest" description="Disordered" evidence="4">
    <location>
        <begin position="276"/>
        <end position="297"/>
    </location>
</feature>
<dbReference type="PANTHER" id="PTHR16423">
    <property type="entry name" value="TREM-LIKE TRANSCRIPT PROTEIN"/>
    <property type="match status" value="1"/>
</dbReference>
<evidence type="ECO:0000259" key="5">
    <source>
        <dbReference type="SMART" id="SM00409"/>
    </source>
</evidence>
<gene>
    <name evidence="6" type="ORF">RIMI_LOCUS20037943</name>
</gene>
<sequence length="297" mass="33607">MDLHRWTLQICGRFTLFCKLMGKTAADLQRSNPLRIRSKIRKRKIAEKPHGNHGKHRVTKRGPALSYPMFTLVTSEDIAGSDGNQRDIAEKPEMMASMEWVLRISGWSVAKDVTVYSGQLGDNLHIVCPYQQRADRWKKKIWCKEDDVGFCQSVVSLHPYWSFSKKINVSADISENHHKGIITINITNLQKSDAGVYQCRTVTFGDVNTLKRIKVQVIEDLPDESVSERADTQYSISGFYATKVDQEPFSLISSAGHSDAENSEYGSQGLKESLLLSSRPWEPSGPHTSYKMTGRIR</sequence>
<dbReference type="Gene3D" id="2.60.40.10">
    <property type="entry name" value="Immunoglobulins"/>
    <property type="match status" value="1"/>
</dbReference>
<accession>A0ABN9MIL4</accession>
<name>A0ABN9MIL4_9NEOB</name>
<evidence type="ECO:0000256" key="2">
    <source>
        <dbReference type="ARBA" id="ARBA00023157"/>
    </source>
</evidence>
<evidence type="ECO:0000256" key="1">
    <source>
        <dbReference type="ARBA" id="ARBA00022729"/>
    </source>
</evidence>
<keyword evidence="3" id="KW-0393">Immunoglobulin domain</keyword>
<dbReference type="PANTHER" id="PTHR16423:SF6">
    <property type="entry name" value="TRIGGERING RECEPTOR EXPRESSED ON MYELOID CELLS 2-RELATED"/>
    <property type="match status" value="1"/>
</dbReference>
<dbReference type="InterPro" id="IPR052314">
    <property type="entry name" value="Immune_rcpt_domain"/>
</dbReference>